<accession>A0A804JIC3</accession>
<dbReference type="OMA" id="ERAPMDD"/>
<protein>
    <submittedName>
        <fullName evidence="3">(wild Malaysian banana) hypothetical protein</fullName>
    </submittedName>
</protein>
<reference evidence="4" key="2">
    <citation type="submission" date="2021-05" db="UniProtKB">
        <authorList>
            <consortium name="EnsemblPlants"/>
        </authorList>
    </citation>
    <scope>IDENTIFICATION</scope>
    <source>
        <strain evidence="4">subsp. malaccensis</strain>
    </source>
</reference>
<dbReference type="Pfam" id="PF20431">
    <property type="entry name" value="E_motif"/>
    <property type="match status" value="1"/>
</dbReference>
<dbReference type="InterPro" id="IPR011990">
    <property type="entry name" value="TPR-like_helical_dom_sf"/>
</dbReference>
<dbReference type="GO" id="GO:0003723">
    <property type="term" value="F:RNA binding"/>
    <property type="evidence" value="ECO:0007669"/>
    <property type="project" value="InterPro"/>
</dbReference>
<dbReference type="InterPro" id="IPR046960">
    <property type="entry name" value="PPR_At4g14850-like_plant"/>
</dbReference>
<dbReference type="Gramene" id="Ma06_t20350.1">
    <property type="protein sequence ID" value="Ma06_p20350.1"/>
    <property type="gene ID" value="Ma06_g20350"/>
</dbReference>
<dbReference type="PANTHER" id="PTHR47926">
    <property type="entry name" value="PENTATRICOPEPTIDE REPEAT-CONTAINING PROTEIN"/>
    <property type="match status" value="1"/>
</dbReference>
<keyword evidence="5" id="KW-1185">Reference proteome</keyword>
<evidence type="ECO:0000313" key="3">
    <source>
        <dbReference type="EMBL" id="CAG1846831.1"/>
    </source>
</evidence>
<dbReference type="AlphaFoldDB" id="A0A804JIC3"/>
<dbReference type="FunFam" id="1.25.40.10:FF:000348">
    <property type="entry name" value="Pentatricopeptide repeat-containing protein chloroplastic"/>
    <property type="match status" value="1"/>
</dbReference>
<name>A0A804JIC3_MUSAM</name>
<evidence type="ECO:0000313" key="5">
    <source>
        <dbReference type="Proteomes" id="UP000012960"/>
    </source>
</evidence>
<dbReference type="FunFam" id="1.25.40.10:FF:000184">
    <property type="entry name" value="Pentatricopeptide repeat-containing protein, chloroplastic"/>
    <property type="match status" value="1"/>
</dbReference>
<evidence type="ECO:0000313" key="4">
    <source>
        <dbReference type="EnsemblPlants" id="Ma06_p20350.1"/>
    </source>
</evidence>
<dbReference type="Proteomes" id="UP000012960">
    <property type="component" value="Unplaced"/>
</dbReference>
<reference evidence="3" key="1">
    <citation type="submission" date="2021-03" db="EMBL/GenBank/DDBJ databases">
        <authorList>
            <consortium name="Genoscope - CEA"/>
            <person name="William W."/>
        </authorList>
    </citation>
    <scope>NUCLEOTIDE SEQUENCE</scope>
    <source>
        <strain evidence="3">Doubled-haploid Pahang</strain>
    </source>
</reference>
<proteinExistence type="predicted"/>
<keyword evidence="1" id="KW-0677">Repeat</keyword>
<dbReference type="Gene3D" id="1.25.40.10">
    <property type="entry name" value="Tetratricopeptide repeat domain"/>
    <property type="match status" value="5"/>
</dbReference>
<dbReference type="NCBIfam" id="TIGR00756">
    <property type="entry name" value="PPR"/>
    <property type="match status" value="4"/>
</dbReference>
<dbReference type="Pfam" id="PF01535">
    <property type="entry name" value="PPR"/>
    <property type="match status" value="6"/>
</dbReference>
<dbReference type="PANTHER" id="PTHR47926:SF499">
    <property type="entry name" value="PENTATRICOPEPTIDE REPEAT-CONTAINING PROTEIN"/>
    <property type="match status" value="1"/>
</dbReference>
<evidence type="ECO:0000256" key="2">
    <source>
        <dbReference type="PROSITE-ProRule" id="PRU00708"/>
    </source>
</evidence>
<gene>
    <name evidence="3" type="ORF">GSMUA_166260.1</name>
</gene>
<dbReference type="EMBL" id="HG996471">
    <property type="protein sequence ID" value="CAG1846831.1"/>
    <property type="molecule type" value="Genomic_DNA"/>
</dbReference>
<feature type="repeat" description="PPR" evidence="2">
    <location>
        <begin position="177"/>
        <end position="207"/>
    </location>
</feature>
<dbReference type="Pfam" id="PF13041">
    <property type="entry name" value="PPR_2"/>
    <property type="match status" value="2"/>
</dbReference>
<dbReference type="InterPro" id="IPR002885">
    <property type="entry name" value="PPR_rpt"/>
</dbReference>
<sequence>MVASFPGLLSRGELLDLLHNSTTVSRVHQVHAQLITRALFSDPFVASRLLSTICELSARVPASYADLVFSQSHQPTTFSWNTIIRFHVRSSNPNKAVLLFARMRKAGVLTDHYTYPFVLKACALLAGLGEGAAIHGDVLKKGLGEDPFVMNGLISLYCKGGEIAAARKLFDGSRSRDLVSWNSLMAGYVSCGDTAEAGRLFDAMPERDAFSWAILIDGYGKKAGDVSRARDLFDKMPNKDLVCWNSMIDGYVGLGMMLAARELFDVMPERNVISWSILIDGYVKHGDPKEALELFQSMLGQGVRPDVISAVGAISACSQLGALDQGRWIHSYVKKHNILLDVVVETALVDMYMKCGSIDLARLLFDEMPRRSVVTWSVMIVGLGMNGFGCEAVELFYQMERRGATMDDLTFLGVLTACTHARLVCEGREIFDRMRRDFRVEPKVEHYGCLVDLLGRAGRLQEAREVIETMPGTPTSSLWGSLLAACRTHRCVELAEVAVEKLKKLGADDGGVYVIMSNIYAAEGMWNQVWKMRKLMRERGMKKETGRSVIEVDGSIHEFVYGDSSHPYKEEIYEVLGSCQMQCLEKMVSLIF</sequence>
<evidence type="ECO:0000256" key="1">
    <source>
        <dbReference type="ARBA" id="ARBA00022737"/>
    </source>
</evidence>
<dbReference type="FunFam" id="1.25.40.10:FF:000470">
    <property type="entry name" value="Pentatricopeptide repeat-containing protein At5g66520"/>
    <property type="match status" value="1"/>
</dbReference>
<feature type="repeat" description="PPR" evidence="2">
    <location>
        <begin position="271"/>
        <end position="305"/>
    </location>
</feature>
<dbReference type="EnsemblPlants" id="Ma06_t20350.1">
    <property type="protein sequence ID" value="Ma06_p20350.1"/>
    <property type="gene ID" value="Ma06_g20350"/>
</dbReference>
<feature type="repeat" description="PPR" evidence="2">
    <location>
        <begin position="76"/>
        <end position="110"/>
    </location>
</feature>
<dbReference type="InterPro" id="IPR046848">
    <property type="entry name" value="E_motif"/>
</dbReference>
<dbReference type="PROSITE" id="PS51375">
    <property type="entry name" value="PPR"/>
    <property type="match status" value="5"/>
</dbReference>
<feature type="repeat" description="PPR" evidence="2">
    <location>
        <begin position="372"/>
        <end position="406"/>
    </location>
</feature>
<organism evidence="4 5">
    <name type="scientific">Musa acuminata subsp. malaccensis</name>
    <name type="common">Wild banana</name>
    <name type="synonym">Musa malaccensis</name>
    <dbReference type="NCBI Taxonomy" id="214687"/>
    <lineage>
        <taxon>Eukaryota</taxon>
        <taxon>Viridiplantae</taxon>
        <taxon>Streptophyta</taxon>
        <taxon>Embryophyta</taxon>
        <taxon>Tracheophyta</taxon>
        <taxon>Spermatophyta</taxon>
        <taxon>Magnoliopsida</taxon>
        <taxon>Liliopsida</taxon>
        <taxon>Zingiberales</taxon>
        <taxon>Musaceae</taxon>
        <taxon>Musa</taxon>
    </lineage>
</organism>
<feature type="repeat" description="PPR" evidence="2">
    <location>
        <begin position="208"/>
        <end position="243"/>
    </location>
</feature>
<dbReference type="GO" id="GO:0009451">
    <property type="term" value="P:RNA modification"/>
    <property type="evidence" value="ECO:0007669"/>
    <property type="project" value="InterPro"/>
</dbReference>
<dbReference type="OrthoDB" id="185373at2759"/>